<dbReference type="Pfam" id="PF07432">
    <property type="entry name" value="Hc1"/>
    <property type="match status" value="1"/>
</dbReference>
<proteinExistence type="inferred from homology"/>
<protein>
    <submittedName>
        <fullName evidence="3">Histone H1</fullName>
    </submittedName>
</protein>
<evidence type="ECO:0000313" key="3">
    <source>
        <dbReference type="EMBL" id="MCK8493257.1"/>
    </source>
</evidence>
<comment type="function">
    <text evidence="1">Might have a role analogous to that of eukaryotic histone proteins.</text>
</comment>
<keyword evidence="4" id="KW-1185">Reference proteome</keyword>
<comment type="caution">
    <text evidence="3">The sequence shown here is derived from an EMBL/GenBank/DDBJ whole genome shotgun (WGS) entry which is preliminary data.</text>
</comment>
<reference evidence="3 4" key="1">
    <citation type="submission" date="2022-04" db="EMBL/GenBank/DDBJ databases">
        <title>Spirosoma sp. strain RP8 genome sequencing and assembly.</title>
        <authorList>
            <person name="Jung Y."/>
        </authorList>
    </citation>
    <scope>NUCLEOTIDE SEQUENCE [LARGE SCALE GENOMIC DNA]</scope>
    <source>
        <strain evidence="3 4">RP8</strain>
    </source>
</reference>
<organism evidence="3 4">
    <name type="scientific">Spirosoma liriopis</name>
    <dbReference type="NCBI Taxonomy" id="2937440"/>
    <lineage>
        <taxon>Bacteria</taxon>
        <taxon>Pseudomonadati</taxon>
        <taxon>Bacteroidota</taxon>
        <taxon>Cytophagia</taxon>
        <taxon>Cytophagales</taxon>
        <taxon>Cytophagaceae</taxon>
        <taxon>Spirosoma</taxon>
    </lineage>
</organism>
<gene>
    <name evidence="3" type="ORF">M0L20_15425</name>
</gene>
<dbReference type="Proteomes" id="UP001202180">
    <property type="component" value="Unassembled WGS sequence"/>
</dbReference>
<evidence type="ECO:0000313" key="4">
    <source>
        <dbReference type="Proteomes" id="UP001202180"/>
    </source>
</evidence>
<name>A0ABT0HM97_9BACT</name>
<evidence type="ECO:0000256" key="2">
    <source>
        <dbReference type="ARBA" id="ARBA00008424"/>
    </source>
</evidence>
<comment type="similarity">
    <text evidence="2">Belongs to the histone H1/H5 family. HCT subfamily.</text>
</comment>
<dbReference type="EMBL" id="JALPRF010000002">
    <property type="protein sequence ID" value="MCK8493257.1"/>
    <property type="molecule type" value="Genomic_DNA"/>
</dbReference>
<accession>A0ABT0HM97</accession>
<dbReference type="InterPro" id="IPR010886">
    <property type="entry name" value="Hc1"/>
</dbReference>
<sequence>MARFDEVKDLILSLEGDFEKFYEKNNQAAGTRVRKGMQDLKTLAQTIRSEVQDTKNKAEKE</sequence>
<dbReference type="RefSeq" id="WP_232561811.1">
    <property type="nucleotide sequence ID" value="NZ_JALPRF010000002.1"/>
</dbReference>
<evidence type="ECO:0000256" key="1">
    <source>
        <dbReference type="ARBA" id="ARBA00002333"/>
    </source>
</evidence>